<feature type="domain" description="Periplasmic copper-binding protein NosD beta helix" evidence="2">
    <location>
        <begin position="1012"/>
        <end position="1211"/>
    </location>
</feature>
<dbReference type="InterPro" id="IPR012334">
    <property type="entry name" value="Pectin_lyas_fold"/>
</dbReference>
<reference evidence="6" key="1">
    <citation type="submission" date="2017-01" db="EMBL/GenBank/DDBJ databases">
        <authorList>
            <person name="Varghese N."/>
            <person name="Submissions S."/>
        </authorList>
    </citation>
    <scope>NUCLEOTIDE SEQUENCE [LARGE SCALE GENOMIC DNA]</scope>
    <source>
        <strain evidence="6">DSM 21054</strain>
    </source>
</reference>
<feature type="domain" description="IgGFc-binding protein N-terminal" evidence="3">
    <location>
        <begin position="2189"/>
        <end position="2505"/>
    </location>
</feature>
<protein>
    <submittedName>
        <fullName evidence="5">Gliding motility-associated C-terminal domain-containing protein</fullName>
    </submittedName>
</protein>
<dbReference type="SMART" id="SM00710">
    <property type="entry name" value="PbH1"/>
    <property type="match status" value="19"/>
</dbReference>
<evidence type="ECO:0000259" key="3">
    <source>
        <dbReference type="Pfam" id="PF17517"/>
    </source>
</evidence>
<dbReference type="Gene3D" id="2.60.40.10">
    <property type="entry name" value="Immunoglobulins"/>
    <property type="match status" value="1"/>
</dbReference>
<gene>
    <name evidence="5" type="ORF">SAMN05421788_101750</name>
</gene>
<dbReference type="Gene3D" id="2.160.20.10">
    <property type="entry name" value="Single-stranded right-handed beta-helix, Pectin lyase-like"/>
    <property type="match status" value="3"/>
</dbReference>
<dbReference type="Pfam" id="PF19081">
    <property type="entry name" value="Ig_7"/>
    <property type="match status" value="1"/>
</dbReference>
<dbReference type="SUPFAM" id="SSF51126">
    <property type="entry name" value="Pectin lyase-like"/>
    <property type="match status" value="3"/>
</dbReference>
<feature type="domain" description="Ig-like" evidence="4">
    <location>
        <begin position="2739"/>
        <end position="2812"/>
    </location>
</feature>
<dbReference type="InterPro" id="IPR035234">
    <property type="entry name" value="IgGFc-bd_N"/>
</dbReference>
<evidence type="ECO:0000313" key="5">
    <source>
        <dbReference type="EMBL" id="SIS70923.1"/>
    </source>
</evidence>
<evidence type="ECO:0000313" key="6">
    <source>
        <dbReference type="Proteomes" id="UP000186917"/>
    </source>
</evidence>
<dbReference type="RefSeq" id="WP_076375773.1">
    <property type="nucleotide sequence ID" value="NZ_AP017422.1"/>
</dbReference>
<dbReference type="InterPro" id="IPR044023">
    <property type="entry name" value="Ig_7"/>
</dbReference>
<name>A0A173MPE9_9BACT</name>
<dbReference type="InterPro" id="IPR007742">
    <property type="entry name" value="NosD_dom"/>
</dbReference>
<accession>A0A173MPE9</accession>
<dbReference type="Pfam" id="PF13585">
    <property type="entry name" value="CHU_C"/>
    <property type="match status" value="1"/>
</dbReference>
<dbReference type="InterPro" id="IPR026341">
    <property type="entry name" value="T9SS_type_B"/>
</dbReference>
<dbReference type="Pfam" id="PF05048">
    <property type="entry name" value="NosD"/>
    <property type="match status" value="1"/>
</dbReference>
<dbReference type="NCBIfam" id="TIGR04131">
    <property type="entry name" value="Bac_Flav_CTERM"/>
    <property type="match status" value="1"/>
</dbReference>
<dbReference type="Gene3D" id="2.60.40.2700">
    <property type="match status" value="1"/>
</dbReference>
<proteinExistence type="predicted"/>
<feature type="chain" id="PRO_5030023246" evidence="1">
    <location>
        <begin position="27"/>
        <end position="2994"/>
    </location>
</feature>
<dbReference type="InterPro" id="IPR013783">
    <property type="entry name" value="Ig-like_fold"/>
</dbReference>
<sequence>MQNCKNVIYVTFLTFLLLLSIKPVQAQVDTKIGTGTTSNSDWEYPTPFADASHSTRTQFLYRASEMTAAGMTAGTINAIKFTVLDLGMYYDAALSAEENMTIKIGATTASSLSTTGWATASNVIYTSASYMPVLGVNSFTLSSPFFWNGADNIIIEVCNDQSESMLTSANRLVEWTTGLTFNGSRTYGEDFNGPQCGIPATDERGTQTSRPNVIFNWSAAPPCSSASLVAGTAATDIASLCSGETFHVNLPGASTATGLTYQWQSSPNNTSFSDISGATSATQTLTQTASNWYRAVVTCANGGTATSAPVQVIVPGAFSGTYTINNKIPASTTNFRSFTDAYNAIRCGIGGPVVFNVDAGSNPYNEQLIFKNITGMSATNTVTFNGNGVALTYAASQNADRAVIKLDGADYFTFNNINIVATGSSYSYGVLLTNDADFNVINGCNITVNTTSGSNSHIGISVSSSATNPTASGDAFCDNNTFSNNTITGGYYGIALSGSYDNANGNNSIKGNIIKDFYTAAIYVSYSFNSLIEGNTITRDARLTSSYWSGISGIYITNLNTKMVISKNKISHFFDGGSPDVTFYGINLTTANAIGSLENIISNNLIYNVNGGGSLYGIYNLNSQSVFFYHNTISLDGDGSAVASTNPIIGYYQEGASGVKFNNNIISITRTGIMPKTAISFVDGSANSGDHNVYYVTRSETNQVGMVNGQRKLFVSDFAAAAGQDAHSLSADPLFVNAAAGNLTPANSSIDNIGTNVAITTDINNVNRNAATPDAGALEFTTAGCAAATAGTATPSTNGICQDTKLYIDLTGNSSGYGQTYQWQYSATETGTYTNLGSALPTPTLDLTTTGVLQYYRVVVTCGAATSVSNAVPISVSPFLPAGTYTINKALPTGSGNYHSFNDAYTALSCGIAGPIVFEVAPNSGDYQEQLLMSGPVKGATAINTVTFKGNGNTIKYSSSVSEERAVIKLRNIKHIIFDSLVVNAIGSGTYGYGVQLINNADSNIIRRSTIITDTTKTSTSYVGIVLSAMDDDPLAEYDVDGHSARSHDNLFEKNTIMGGYYGITVVGAPYYDPVYRNRILNNKILNFYSTGIYCDAVISFTIEGNTISRPTRNTVTSFTGIRMANTVGDVHINANTITNPFGGNPASTSTFYGFYLDYVSEQDDTYTNWITNNIIYNVNGEGPQYGLYYNWGRFVRIYHNTFSLDNRASNSSSVTCGIYTVNTGEVYFRNNIVNIVRGGAGSKYAEYIASSEEAPLRADKNNLYVSSDGGNNYIGYFSGARATLAEWRDIAKNDYASTTLNPVFTNAAAGDLTPTIAPLDNTGTPLSVVNDILGTTRSTTTPDVGAYEFTVPGCADVITAGTADATPRTGICMGTKIKFTLTGNTVNGNQRYVWQEATTETGTYTNMGDTSFVPELTIPVYKSNYYRCVIICGSKTATSTSVKIDLNAAFPAGVYSIANTGTADFSSFASAVSAMSCGITGAVTFNVAPGTYNEKVTFKAIPGASDVSRVTFQAANGDATSVKVSAPGTSDSNYVVLFDTASFITFKTMSVINTGTSFIKVIELKGAASSDSIANCIVTGVATTNTAEAGSVIYSNSFTGKKLTLAGNTIINGARGIHIAGTTSKRGVNVTIAGNTVQSFYQYGIYTNYSDTISVSDNIVPLAIPFSPAANTAFYGIYTSNSAAYQLSKNRVTITSTATTSSVAYGIYTTVCTANTAEPGKIEGNLVNAVGGNTASLYGIYNATTTYLQFKNNVISIKTAAANSYGWYITTSAAARAYNNSIQSTATSATNNFAAYINNTTSSYQAYLRNNIFTHAGGGRALRIGNAGYTNSDYNMLYSSGTVLAQVGSTTYNSLSAWQTATDIDRNSIVYAPAFTSDATLSPNISAPGVWAMHGRGVQIENNNYDFNGNVRPVTLKEGVPDLGAYEFLPTSLPPAAVATPAVPAANTQQVFTFGTDVVSIINWGATVPAGAVTLRRYSGIQPTGLPIGTDFMYFYVDADVPAAGAYSYSIKQPYFASWRGYIDNESRIRFGKTDAANVWSVEANSSVDIDANVISADNLSFLDKYSGLTNASIKSPYADVDSVRTDSSNMGTRFWVPYALGAEIDSLNVYVGGADTDADIVVKINGTTWIRNYHVPAHTFVLTDAIPNSGNSSALLTGEGWSDRGISIESNVAVAAYAYARGQGMGASMLMPAGIYGYEYYPTIYKQNIIGGDHTWISVIADYDNTTVEITPSVPTYAGRKAGVPFAVTLQRGEIYTLWGAAKSAFEGFDLSGTKIRAITNTDGSCAPVAVFSGAYDGFVNVCNPDSYFTPPFSDYMWVQNTPVQAWGTSYLTAPLPSRDDIAVGLPTVYRIAVKDATTIVKVNGVVQSTLENGYYTHVSSTADYIEASQPVMVTQMMASDNYECNIQSTMPDMTVLVPLNQGIRKAEFVRMKGNNNIADNYLNVIVPTEGVSSLFIDGSNTFDLTYPHPNKPGYTVVVKRWVGADAVDSIRSTYPVQAMLLGRSIYGGAYSYTVGAVINNLQTMPGITNVYDSSGNYSAYTCVGTPFHISIRLAVKPDVLTWKLSEITNITPAADVVQYGPVEDSTTVIDGKTYYAYSLPGEYVFSQTGVYKIPVSFEHSSIGSCNHTAQTKLPVTVKGKPQVSFTVNYTGCQSDIAYFHPTASNESNSPVKYWKWNINDTVLTEQEPAYQLINNTITADTTYAVKLLAISEDGCVADAANNVTVKPEVQLAVDNDSVATCSNSTVSFAVTAPATGVTYNWYAAETGGAPVHTGATYSFAAPATNTYIYLEAVNTNGCTTAPRLRLVVTSFATLAIPVVIVDSAGVNVVRFAWASVTDAIGYEVSIDGGATWTTPSSGSTGLTHTVAGLLPGKEVTILVRAIAALPCRNATSTAVTGATIMDQIFAATGFTPNGDGLNDVFIIRGGVISSMHLAIFNQWGEKIFETNNKEEGWKGDYKGQIQPSGVYMYVANIVLVDGSSITKKGSVNLVR</sequence>
<dbReference type="EMBL" id="FTOR01000001">
    <property type="protein sequence ID" value="SIS70923.1"/>
    <property type="molecule type" value="Genomic_DNA"/>
</dbReference>
<dbReference type="STRING" id="477680.SAMN05421788_101750"/>
<dbReference type="OrthoDB" id="1447704at2"/>
<dbReference type="InterPro" id="IPR006626">
    <property type="entry name" value="PbH1"/>
</dbReference>
<dbReference type="Pfam" id="PF17517">
    <property type="entry name" value="IgGFc_binding"/>
    <property type="match status" value="1"/>
</dbReference>
<organism evidence="5 6">
    <name type="scientific">Filimonas lacunae</name>
    <dbReference type="NCBI Taxonomy" id="477680"/>
    <lineage>
        <taxon>Bacteria</taxon>
        <taxon>Pseudomonadati</taxon>
        <taxon>Bacteroidota</taxon>
        <taxon>Chitinophagia</taxon>
        <taxon>Chitinophagales</taxon>
        <taxon>Chitinophagaceae</taxon>
        <taxon>Filimonas</taxon>
    </lineage>
</organism>
<feature type="signal peptide" evidence="1">
    <location>
        <begin position="1"/>
        <end position="26"/>
    </location>
</feature>
<dbReference type="Proteomes" id="UP000186917">
    <property type="component" value="Unassembled WGS sequence"/>
</dbReference>
<evidence type="ECO:0000256" key="1">
    <source>
        <dbReference type="SAM" id="SignalP"/>
    </source>
</evidence>
<evidence type="ECO:0000259" key="4">
    <source>
        <dbReference type="Pfam" id="PF19081"/>
    </source>
</evidence>
<keyword evidence="1" id="KW-0732">Signal</keyword>
<evidence type="ECO:0000259" key="2">
    <source>
        <dbReference type="Pfam" id="PF05048"/>
    </source>
</evidence>
<keyword evidence="6" id="KW-1185">Reference proteome</keyword>
<dbReference type="KEGG" id="fln:FLA_5358"/>
<dbReference type="InterPro" id="IPR011050">
    <property type="entry name" value="Pectin_lyase_fold/virulence"/>
</dbReference>